<dbReference type="InterPro" id="IPR002939">
    <property type="entry name" value="DnaJ_C"/>
</dbReference>
<organism evidence="3 4">
    <name type="scientific">Cohaesibacter gelatinilyticus</name>
    <dbReference type="NCBI Taxonomy" id="372072"/>
    <lineage>
        <taxon>Bacteria</taxon>
        <taxon>Pseudomonadati</taxon>
        <taxon>Pseudomonadota</taxon>
        <taxon>Alphaproteobacteria</taxon>
        <taxon>Hyphomicrobiales</taxon>
        <taxon>Cohaesibacteraceae</taxon>
    </lineage>
</organism>
<dbReference type="InterPro" id="IPR008971">
    <property type="entry name" value="HSP40/DnaJ_pept-bd"/>
</dbReference>
<dbReference type="PANTHER" id="PTHR43096:SF48">
    <property type="entry name" value="CHAPERONE PROTEIN DNAJ"/>
    <property type="match status" value="1"/>
</dbReference>
<dbReference type="SUPFAM" id="SSF46565">
    <property type="entry name" value="Chaperone J-domain"/>
    <property type="match status" value="1"/>
</dbReference>
<dbReference type="GO" id="GO:0051082">
    <property type="term" value="F:unfolded protein binding"/>
    <property type="evidence" value="ECO:0007669"/>
    <property type="project" value="InterPro"/>
</dbReference>
<keyword evidence="4" id="KW-1185">Reference proteome</keyword>
<dbReference type="Gene3D" id="2.60.260.20">
    <property type="entry name" value="Urease metallochaperone UreE, N-terminal domain"/>
    <property type="match status" value="2"/>
</dbReference>
<dbReference type="AlphaFoldDB" id="A0A285NEF0"/>
<dbReference type="EMBL" id="OBEL01000001">
    <property type="protein sequence ID" value="SNZ06296.1"/>
    <property type="molecule type" value="Genomic_DNA"/>
</dbReference>
<reference evidence="3 4" key="1">
    <citation type="submission" date="2017-09" db="EMBL/GenBank/DDBJ databases">
        <authorList>
            <person name="Ehlers B."/>
            <person name="Leendertz F.H."/>
        </authorList>
    </citation>
    <scope>NUCLEOTIDE SEQUENCE [LARGE SCALE GENOMIC DNA]</scope>
    <source>
        <strain evidence="3 4">DSM 18289</strain>
    </source>
</reference>
<dbReference type="PANTHER" id="PTHR43096">
    <property type="entry name" value="DNAJ HOMOLOG 1, MITOCHONDRIAL-RELATED"/>
    <property type="match status" value="1"/>
</dbReference>
<feature type="domain" description="J" evidence="2">
    <location>
        <begin position="3"/>
        <end position="68"/>
    </location>
</feature>
<dbReference type="SUPFAM" id="SSF49493">
    <property type="entry name" value="HSP40/DnaJ peptide-binding domain"/>
    <property type="match status" value="2"/>
</dbReference>
<dbReference type="InterPro" id="IPR036869">
    <property type="entry name" value="J_dom_sf"/>
</dbReference>
<dbReference type="SMART" id="SM00271">
    <property type="entry name" value="DnaJ"/>
    <property type="match status" value="1"/>
</dbReference>
<dbReference type="GO" id="GO:0005737">
    <property type="term" value="C:cytoplasm"/>
    <property type="evidence" value="ECO:0007669"/>
    <property type="project" value="TreeGrafter"/>
</dbReference>
<dbReference type="CDD" id="cd10747">
    <property type="entry name" value="DnaJ_C"/>
    <property type="match status" value="1"/>
</dbReference>
<dbReference type="CDD" id="cd06257">
    <property type="entry name" value="DnaJ"/>
    <property type="match status" value="1"/>
</dbReference>
<sequence length="325" mass="34504">MRDPYSVLGVSTGADEREIKSAFRKLAMKYHPDQNQGDPAAQEKFAQINQAYEIIGDKDKRARYDRGEIDEEGKDKFAGFGGAGGNPFGGGGNPFGSAGAGGGFAGGAAEDILNEIFGNMGGGRSSGMGGGGPFGGMGGGAGPRQARQTKGQDAEAKLNITLEDLVNDEKRRVHLPTGKSLNMKIPNGVKSGQTIRMKGQGFESRMGPAGDALVTIEILPHKIFKVEEQNLRLELPLALYEAVLGTKIRIPTLEGKVEIKVPAGMSSGKSMRLKGKGLPDRNGNRGDLYVTAKIILPEGSDPGLRALMEDWQDTNAYRPRGPEFG</sequence>
<dbReference type="OrthoDB" id="9779889at2"/>
<protein>
    <submittedName>
        <fullName evidence="3">DnaJ domain-containing protein</fullName>
    </submittedName>
</protein>
<dbReference type="PROSITE" id="PS50076">
    <property type="entry name" value="DNAJ_2"/>
    <property type="match status" value="1"/>
</dbReference>
<dbReference type="Pfam" id="PF00226">
    <property type="entry name" value="DnaJ"/>
    <property type="match status" value="1"/>
</dbReference>
<dbReference type="FunFam" id="2.60.260.20:FF:000013">
    <property type="entry name" value="DnaJ subfamily B member 11"/>
    <property type="match status" value="1"/>
</dbReference>
<evidence type="ECO:0000256" key="1">
    <source>
        <dbReference type="ARBA" id="ARBA00023186"/>
    </source>
</evidence>
<proteinExistence type="predicted"/>
<dbReference type="RefSeq" id="WP_097153142.1">
    <property type="nucleotide sequence ID" value="NZ_OBEL01000001.1"/>
</dbReference>
<dbReference type="InterPro" id="IPR001623">
    <property type="entry name" value="DnaJ_domain"/>
</dbReference>
<evidence type="ECO:0000259" key="2">
    <source>
        <dbReference type="PROSITE" id="PS50076"/>
    </source>
</evidence>
<dbReference type="GO" id="GO:0042026">
    <property type="term" value="P:protein refolding"/>
    <property type="evidence" value="ECO:0007669"/>
    <property type="project" value="TreeGrafter"/>
</dbReference>
<accession>A0A285NEF0</accession>
<dbReference type="Pfam" id="PF01556">
    <property type="entry name" value="DnaJ_C"/>
    <property type="match status" value="1"/>
</dbReference>
<dbReference type="Proteomes" id="UP000219439">
    <property type="component" value="Unassembled WGS sequence"/>
</dbReference>
<keyword evidence="1" id="KW-0143">Chaperone</keyword>
<dbReference type="PRINTS" id="PR00625">
    <property type="entry name" value="JDOMAIN"/>
</dbReference>
<evidence type="ECO:0000313" key="4">
    <source>
        <dbReference type="Proteomes" id="UP000219439"/>
    </source>
</evidence>
<evidence type="ECO:0000313" key="3">
    <source>
        <dbReference type="EMBL" id="SNZ06296.1"/>
    </source>
</evidence>
<dbReference type="Gene3D" id="1.10.287.110">
    <property type="entry name" value="DnaJ domain"/>
    <property type="match status" value="1"/>
</dbReference>
<gene>
    <name evidence="3" type="ORF">SAMN06265368_0372</name>
</gene>
<name>A0A285NEF0_9HYPH</name>